<dbReference type="EMBL" id="LT629774">
    <property type="protein sequence ID" value="SDS87459.1"/>
    <property type="molecule type" value="Genomic_DNA"/>
</dbReference>
<dbReference type="Proteomes" id="UP000198963">
    <property type="component" value="Chromosome I"/>
</dbReference>
<evidence type="ECO:0000313" key="3">
    <source>
        <dbReference type="EMBL" id="SDS87459.1"/>
    </source>
</evidence>
<reference evidence="3 4" key="1">
    <citation type="submission" date="2016-10" db="EMBL/GenBank/DDBJ databases">
        <authorList>
            <person name="Varghese N."/>
            <person name="Submissions S."/>
        </authorList>
    </citation>
    <scope>NUCLEOTIDE SEQUENCE [LARGE SCALE GENOMIC DNA]</scope>
    <source>
        <strain evidence="3 4">RHA_55</strain>
    </source>
</reference>
<evidence type="ECO:0000259" key="2">
    <source>
        <dbReference type="SMART" id="SM00867"/>
    </source>
</evidence>
<feature type="chain" id="PRO_5009263688" evidence="1">
    <location>
        <begin position="28"/>
        <end position="196"/>
    </location>
</feature>
<dbReference type="SMART" id="SM00867">
    <property type="entry name" value="YceI"/>
    <property type="match status" value="1"/>
</dbReference>
<keyword evidence="1" id="KW-0732">Signal</keyword>
<feature type="signal peptide" evidence="1">
    <location>
        <begin position="1"/>
        <end position="27"/>
    </location>
</feature>
<accession>A0A1H1VTT6</accession>
<dbReference type="Pfam" id="PF04264">
    <property type="entry name" value="YceI"/>
    <property type="match status" value="1"/>
</dbReference>
<dbReference type="PANTHER" id="PTHR34406">
    <property type="entry name" value="PROTEIN YCEI"/>
    <property type="match status" value="1"/>
</dbReference>
<dbReference type="InterPro" id="IPR036761">
    <property type="entry name" value="TTHA0802/YceI-like_sf"/>
</dbReference>
<feature type="domain" description="Lipid/polyisoprenoid-binding YceI-like" evidence="2">
    <location>
        <begin position="29"/>
        <end position="194"/>
    </location>
</feature>
<dbReference type="PROSITE" id="PS51257">
    <property type="entry name" value="PROKAR_LIPOPROTEIN"/>
    <property type="match status" value="1"/>
</dbReference>
<dbReference type="STRING" id="1249933.SAMN04489797_2639"/>
<organism evidence="3 4">
    <name type="scientific">Winogradskyella sediminis</name>
    <dbReference type="NCBI Taxonomy" id="1382466"/>
    <lineage>
        <taxon>Bacteria</taxon>
        <taxon>Pseudomonadati</taxon>
        <taxon>Bacteroidota</taxon>
        <taxon>Flavobacteriia</taxon>
        <taxon>Flavobacteriales</taxon>
        <taxon>Flavobacteriaceae</taxon>
        <taxon>Winogradskyella</taxon>
    </lineage>
</organism>
<evidence type="ECO:0000313" key="4">
    <source>
        <dbReference type="Proteomes" id="UP000198963"/>
    </source>
</evidence>
<dbReference type="PANTHER" id="PTHR34406:SF1">
    <property type="entry name" value="PROTEIN YCEI"/>
    <property type="match status" value="1"/>
</dbReference>
<dbReference type="AlphaFoldDB" id="A0A1H1VTT6"/>
<dbReference type="RefSeq" id="WP_092447134.1">
    <property type="nucleotide sequence ID" value="NZ_LT629774.1"/>
</dbReference>
<dbReference type="SUPFAM" id="SSF101874">
    <property type="entry name" value="YceI-like"/>
    <property type="match status" value="1"/>
</dbReference>
<evidence type="ECO:0000256" key="1">
    <source>
        <dbReference type="SAM" id="SignalP"/>
    </source>
</evidence>
<dbReference type="InterPro" id="IPR007372">
    <property type="entry name" value="Lipid/polyisoprenoid-bd_YceI"/>
</dbReference>
<sequence>MKYSIKKPVFFFAVLASCLFSFQVALSQNYILNNSSSVLEVHGTSSLHDWTLETEKQSGKLVVTNAQDLEISSLTFSVEAESLKSGKSTMDKNTYKALNTDDYKTMNFSLTSLKQVTKVSDQSFKVSALGKMTISGVTKSITIDMTVKVEGNKVLLNGEKSFNMTDFGVDPPKALLGTIKTGDKIKIAFKSVFEQK</sequence>
<protein>
    <submittedName>
        <fullName evidence="3">YceI-like domain-containing protein</fullName>
    </submittedName>
</protein>
<keyword evidence="4" id="KW-1185">Reference proteome</keyword>
<proteinExistence type="predicted"/>
<dbReference type="Gene3D" id="2.40.128.110">
    <property type="entry name" value="Lipid/polyisoprenoid-binding, YceI-like"/>
    <property type="match status" value="1"/>
</dbReference>
<gene>
    <name evidence="3" type="ORF">SAMN04489797_2639</name>
</gene>
<name>A0A1H1VTT6_9FLAO</name>